<feature type="transmembrane region" description="Helical" evidence="1">
    <location>
        <begin position="6"/>
        <end position="32"/>
    </location>
</feature>
<keyword evidence="1" id="KW-0812">Transmembrane</keyword>
<evidence type="ECO:0000313" key="3">
    <source>
        <dbReference type="Proteomes" id="UP001139502"/>
    </source>
</evidence>
<keyword evidence="1" id="KW-1133">Transmembrane helix</keyword>
<keyword evidence="1" id="KW-0472">Membrane</keyword>
<dbReference type="EMBL" id="JANAFB010000012">
    <property type="protein sequence ID" value="MCP3425668.1"/>
    <property type="molecule type" value="Genomic_DNA"/>
</dbReference>
<comment type="caution">
    <text evidence="2">The sequence shown here is derived from an EMBL/GenBank/DDBJ whole genome shotgun (WGS) entry which is preliminary data.</text>
</comment>
<keyword evidence="3" id="KW-1185">Reference proteome</keyword>
<feature type="transmembrane region" description="Helical" evidence="1">
    <location>
        <begin position="155"/>
        <end position="181"/>
    </location>
</feature>
<feature type="transmembrane region" description="Helical" evidence="1">
    <location>
        <begin position="85"/>
        <end position="106"/>
    </location>
</feature>
<reference evidence="2" key="1">
    <citation type="submission" date="2022-06" db="EMBL/GenBank/DDBJ databases">
        <title>Rothia sp. isolated from sandalwood seedling.</title>
        <authorList>
            <person name="Tuikhar N."/>
            <person name="Kirdat K."/>
            <person name="Thorat V."/>
            <person name="Swetha P."/>
            <person name="Padma S."/>
            <person name="Sundararaj R."/>
            <person name="Yadav A."/>
        </authorList>
    </citation>
    <scope>NUCLEOTIDE SEQUENCE</scope>
    <source>
        <strain evidence="2">AR01</strain>
    </source>
</reference>
<feature type="transmembrane region" description="Helical" evidence="1">
    <location>
        <begin position="44"/>
        <end position="65"/>
    </location>
</feature>
<dbReference type="Proteomes" id="UP001139502">
    <property type="component" value="Unassembled WGS sequence"/>
</dbReference>
<name>A0A9X2HJY7_9MICC</name>
<dbReference type="AlphaFoldDB" id="A0A9X2HJY7"/>
<feature type="transmembrane region" description="Helical" evidence="1">
    <location>
        <begin position="126"/>
        <end position="149"/>
    </location>
</feature>
<gene>
    <name evidence="2" type="ORF">NBM05_06490</name>
</gene>
<feature type="transmembrane region" description="Helical" evidence="1">
    <location>
        <begin position="202"/>
        <end position="220"/>
    </location>
</feature>
<sequence>MEPGAFIASASALGVGGLDPAPPLIAAVYMAARPAADPLAAGRVRRAVLVFGVLLIGGTALWGVLLSRLVGDRLDAIPWGHLLRAGAVVAWIELAVALAGLVYAGYRWRIRNRPPKEEKNRSFAGLLLVAAGFVALVTSDPPFVLAAGLSGNQPLWAAATGLVLWALISQAPLAVLCGAVVANQHRRVAVLIGRWWSAAERWVNIVLPAGIAAVCALMLVDVGKYFLLGRFLIDPSGVL</sequence>
<dbReference type="RefSeq" id="WP_254165986.1">
    <property type="nucleotide sequence ID" value="NZ_JANAFB010000012.1"/>
</dbReference>
<proteinExistence type="predicted"/>
<organism evidence="2 3">
    <name type="scientific">Rothia santali</name>
    <dbReference type="NCBI Taxonomy" id="2949643"/>
    <lineage>
        <taxon>Bacteria</taxon>
        <taxon>Bacillati</taxon>
        <taxon>Actinomycetota</taxon>
        <taxon>Actinomycetes</taxon>
        <taxon>Micrococcales</taxon>
        <taxon>Micrococcaceae</taxon>
        <taxon>Rothia</taxon>
    </lineage>
</organism>
<evidence type="ECO:0000256" key="1">
    <source>
        <dbReference type="SAM" id="Phobius"/>
    </source>
</evidence>
<accession>A0A9X2HJY7</accession>
<evidence type="ECO:0000313" key="2">
    <source>
        <dbReference type="EMBL" id="MCP3425668.1"/>
    </source>
</evidence>
<protein>
    <submittedName>
        <fullName evidence="2">Uncharacterized protein</fullName>
    </submittedName>
</protein>